<dbReference type="AlphaFoldDB" id="A0AAN9LJR9"/>
<dbReference type="EMBL" id="JAYMYQ010000004">
    <property type="protein sequence ID" value="KAK7336911.1"/>
    <property type="molecule type" value="Genomic_DNA"/>
</dbReference>
<proteinExistence type="predicted"/>
<feature type="compositionally biased region" description="Gly residues" evidence="1">
    <location>
        <begin position="272"/>
        <end position="294"/>
    </location>
</feature>
<evidence type="ECO:0000313" key="2">
    <source>
        <dbReference type="EMBL" id="KAK7336911.1"/>
    </source>
</evidence>
<name>A0AAN9LJR9_CANGL</name>
<dbReference type="SMART" id="SM00386">
    <property type="entry name" value="HAT"/>
    <property type="match status" value="3"/>
</dbReference>
<gene>
    <name evidence="2" type="ORF">VNO77_17464</name>
</gene>
<dbReference type="InterPro" id="IPR003107">
    <property type="entry name" value="HAT"/>
</dbReference>
<accession>A0AAN9LJR9</accession>
<dbReference type="Gene3D" id="1.25.40.10">
    <property type="entry name" value="Tetratricopeptide repeat domain"/>
    <property type="match status" value="1"/>
</dbReference>
<feature type="region of interest" description="Disordered" evidence="1">
    <location>
        <begin position="402"/>
        <end position="422"/>
    </location>
</feature>
<comment type="caution">
    <text evidence="2">The sequence shown here is derived from an EMBL/GenBank/DDBJ whole genome shotgun (WGS) entry which is preliminary data.</text>
</comment>
<sequence length="422" mass="46675">MIGLLKRYLVSNGRSSRTLQNLKRCFVLLPKKHRREKENHREAILNQPESMLLRSSSTPVLGSLLSSFTDSPSNNIHSEACHALKHLPPSSVSQHYHKLSFHQTTLPPFSCGSSPISPSIADHERQVKGFRRVQSEGNLQDLAYSSCNYNNNEDRLEHSDLPKRFSARNRCLVLETIPSCSTGRHKGLCEEEEDEETESEIEYEEEMREEQGKDDGMSVRNSSNGPILSEEVGVKDGVCRVSFGEQEKEMYLAKGLGVDLCCDGIGGCRGGGSGSGSGSGGGGGDHNPMGSGGQHDGDRHGVEEYYKRMVKENPGNSLFLRNYANFLYQCKEDGEGAEEYYSRAILADPNDGEVLSQYGKLVWELHHDQERASNYFERAVQASPQDSHVQAAYASFLWDTEEDEDGISPPHSHRGAMATAGA</sequence>
<evidence type="ECO:0000313" key="3">
    <source>
        <dbReference type="Proteomes" id="UP001367508"/>
    </source>
</evidence>
<feature type="region of interest" description="Disordered" evidence="1">
    <location>
        <begin position="272"/>
        <end position="299"/>
    </location>
</feature>
<dbReference type="SUPFAM" id="SSF48452">
    <property type="entry name" value="TPR-like"/>
    <property type="match status" value="1"/>
</dbReference>
<dbReference type="PANTHER" id="PTHR26312:SF225">
    <property type="entry name" value="TPR REPEAT PROTEIN"/>
    <property type="match status" value="1"/>
</dbReference>
<dbReference type="InterPro" id="IPR011990">
    <property type="entry name" value="TPR-like_helical_dom_sf"/>
</dbReference>
<dbReference type="PANTHER" id="PTHR26312">
    <property type="entry name" value="TETRATRICOPEPTIDE REPEAT PROTEIN 5"/>
    <property type="match status" value="1"/>
</dbReference>
<feature type="region of interest" description="Disordered" evidence="1">
    <location>
        <begin position="208"/>
        <end position="227"/>
    </location>
</feature>
<dbReference type="GO" id="GO:0006396">
    <property type="term" value="P:RNA processing"/>
    <property type="evidence" value="ECO:0007669"/>
    <property type="project" value="InterPro"/>
</dbReference>
<evidence type="ECO:0000256" key="1">
    <source>
        <dbReference type="SAM" id="MobiDB-lite"/>
    </source>
</evidence>
<protein>
    <submittedName>
        <fullName evidence="2">Uncharacterized protein</fullName>
    </submittedName>
</protein>
<keyword evidence="3" id="KW-1185">Reference proteome</keyword>
<reference evidence="2 3" key="1">
    <citation type="submission" date="2024-01" db="EMBL/GenBank/DDBJ databases">
        <title>The genomes of 5 underutilized Papilionoideae crops provide insights into root nodulation and disease resistanc.</title>
        <authorList>
            <person name="Jiang F."/>
        </authorList>
    </citation>
    <scope>NUCLEOTIDE SEQUENCE [LARGE SCALE GENOMIC DNA]</scope>
    <source>
        <strain evidence="2">LVBAO_FW01</strain>
        <tissue evidence="2">Leaves</tissue>
    </source>
</reference>
<dbReference type="Proteomes" id="UP001367508">
    <property type="component" value="Unassembled WGS sequence"/>
</dbReference>
<organism evidence="2 3">
    <name type="scientific">Canavalia gladiata</name>
    <name type="common">Sword bean</name>
    <name type="synonym">Dolichos gladiatus</name>
    <dbReference type="NCBI Taxonomy" id="3824"/>
    <lineage>
        <taxon>Eukaryota</taxon>
        <taxon>Viridiplantae</taxon>
        <taxon>Streptophyta</taxon>
        <taxon>Embryophyta</taxon>
        <taxon>Tracheophyta</taxon>
        <taxon>Spermatophyta</taxon>
        <taxon>Magnoliopsida</taxon>
        <taxon>eudicotyledons</taxon>
        <taxon>Gunneridae</taxon>
        <taxon>Pentapetalae</taxon>
        <taxon>rosids</taxon>
        <taxon>fabids</taxon>
        <taxon>Fabales</taxon>
        <taxon>Fabaceae</taxon>
        <taxon>Papilionoideae</taxon>
        <taxon>50 kb inversion clade</taxon>
        <taxon>NPAAA clade</taxon>
        <taxon>indigoferoid/millettioid clade</taxon>
        <taxon>Phaseoleae</taxon>
        <taxon>Canavalia</taxon>
    </lineage>
</organism>